<dbReference type="InterPro" id="IPR016039">
    <property type="entry name" value="Thiolase-like"/>
</dbReference>
<evidence type="ECO:0000313" key="14">
    <source>
        <dbReference type="Proteomes" id="UP000053958"/>
    </source>
</evidence>
<dbReference type="InterPro" id="IPR006162">
    <property type="entry name" value="Ppantetheine_attach_site"/>
</dbReference>
<dbReference type="InterPro" id="IPR016036">
    <property type="entry name" value="Malonyl_transacylase_ACP-bd"/>
</dbReference>
<comment type="caution">
    <text evidence="13">The sequence shown here is derived from an EMBL/GenBank/DDBJ whole genome shotgun (WGS) entry which is preliminary data.</text>
</comment>
<dbReference type="Pfam" id="PF21089">
    <property type="entry name" value="PKS_DH_N"/>
    <property type="match status" value="1"/>
</dbReference>
<dbReference type="Pfam" id="PF16197">
    <property type="entry name" value="KAsynt_C_assoc"/>
    <property type="match status" value="1"/>
</dbReference>
<dbReference type="InterPro" id="IPR049552">
    <property type="entry name" value="PKS_DH_N"/>
</dbReference>
<sequence length="2441" mass="268479">MGDCGLNGVYTNATVNGISPLSSSSTSHGTRDREMTVEPIAITGIGLRLPGRIHDASSFWKFLTSKGSGRCRVPPDRYNVDAFYRPGKAGHTCTDFGYFLDDVDLATMDTSFWSMSRREVEVMDPQQRLMLEVVYECLESPGTTDYKGKAIGCYVGVFGEDWADLQAKDTLNSGPYRVPGYGDFAISNRVSYEFGFVGPSMTIRTACSSSLTALYEACQALYAGECSSAVVGGSNIILSPHMTVAMTEQGVLSPTGLCKSFDASADGYARGEAVNAIYIKKLSDAIRDKDPIRAVIRSACINSDGKTAGWSLPNPRCHEALIRRSHQIAGITDLSQTAMIECHGTGTPVGDPLEAGAVANVFGDWGILIGSVKSNLGHSEGAAGLTGVIKMILALENKAIPPNINFKTPNPKIPFERARMRVPVECEAWPEGKAERVGVSSYGIGGANAHVLLDSAASFGIETTKNGLQHDRLPHLLVFSATHVESLRRNIQNIEQYVQSHPSSIRDLSYTLCCRRERFRHRAFAISNATEDASLDISGLKKASQSPTIVFVFTGQGAQYAQMGKDLFLHNAVFVETIKKLDAALKSIDASISWSLEEELLRAEDESRLSEALFSQPCCTAIQIALVDVLRSINVHPTAVVGHSSGEIAAAYACGSLSAADAIAVAYHRGQVSAKMEKEGKGGMLAVGLSRDAVLKYLTKGIAVGCENSPDNVTLTGESDVLDSVAQSIQNEHPDVLIRRLRVKCAYHSSRMKGVEDEYLSRMNVKTRNLTATFFSSVTGEKVMSGDLLGPSYWCSNLTSPVLFSRAVSRLLEDVSPNSVFVEVGPHSALSGPLRQISQHVVRPIQCISTLVRKTNSHEAILRTAGQLFQVGAPIDLSPLNPEGGRVLHDLPTYAWNHEGRYWSESRLMRGWRMREFPRHDLLGIRITDGSDLEPTWRNVLRLNDTPWLRDHDIMGETVFPAAGYVSIAGEAIRQLTGSSDFSVRNVNILTAMVLQKDASAEIVTQFRPVRLTTTLNSSSWYDFTIASLLDGKWTRNCTGQARPGRDFAIPAAHPEPGVRLVEPDVWYRVMKKFGFNYGPRFHGLRDITSSITERKATARVDDFVDVDNLESPYTMHPCTIDCIFQLFSVAQCQAIPRLFDHLAVPTSIEELYVCSPSSTISVQASANPMPKGGFFGDAVGFCGDQVVFHLRNMRLSRLTDGEERRGVDLHAGAQLVWKPDVDFMDVTSLIRPLQDSAADNTHLLIEELALTCMIETEYRVQNKVASQPHYAKFQGWLRLQRSNAEQGLYEHVPGCAGIVTMSSEKRVQHVHKLLEKALLTEGKKAATAISSVFEEVVNIFDDKVNPLELLLKDDLLADIYHFRPLCDYADFFRLLAHSKPNMKILEIGAGTGGMTATILPVLKNSSPRGERMYGSYTYTDLSAGFFVAAKERFKDYDAITYRVLDISADPIVQGFDSESYDLIVASNELSPTTKWVNYVMGLLPGWWLGEADNRPTEPYVSPARWDIELRNSGFSGAEAVVYDGYLNAHIISSPRKESQNALEKRVTILRQSKPSSVADSLHVYLENNGFQINIRFLGGEKVPFGQPVVSVLDLEEEPFIHSLTSDRFDQFKALLLSELEGCPATLWVTRPCQVACTDPRYAMILGLARTIRTELAMNFATLELDSFDEAAWSACTKVIDKLMERSPDEVLNPVMEFVYSSGTVLTGRFYPVVVGDELLDKAPSTKSVIKKLDIGKRGFLQTLAWKQSTIEPPQHDDWVEVETRAVGLNFRDVLTAMGVVEAKDLGVECSGIVTRIGPEVKALAPGDHVVVFSGGTFSSALMTTERLCAKIAANLSFVEAAALPCVFATVIHSLMDVARLKKGHIYCTVGSAAKVEYLQNTLGIPRERIFNSRDNTFLRDVLAATDGRGVDVVLNSLSGELLHASWKCVAEFGTMVEIGKRDFIGKASLAMDAFESNRSFVGVDFTRICAQRPEITQELLKRCMEYFQQGSITPLPTKEFEAAHVEQAFRYMQKGTHIGKVVVTMPESSAELPSTPAVKQLSFRSEGCHIIVGGLGGLGRPVSAWMVMHGARHLVFFSRSSGKNPHHEAFVSELRSQNCRVDLVAGDVSSADDVDSLVRDLDVNVAGVMQASMVLKALTGRQDVSLSKMTFNDWQTVVSPKVQGTWNLHNALEKCQKKPDYFVLFSSTSGLVGQWGQANYAAGNTFWTHSSSFDIRVMEDVGYVSRNDYLLEHFRSTATHTLQEQDLLESLHLMIDRSLPSAPEEFDSSAYTSKSQLCIGLRTTLPLSLPNNRTVWKRDPRMAIYHNLSSQDRAKSDTHRDDDEALKQFLVEANRRPAMLQTPGSAEFLAQHIGRMLFGFMLRDLSDIDYDVSLPALGVDSLVAIELRNWFKLKLGLDVTVLEILGGASLTQLGQMSANNLAKRAAATSSTDPSESVGVM</sequence>
<dbReference type="SMART" id="SM00827">
    <property type="entry name" value="PKS_AT"/>
    <property type="match status" value="1"/>
</dbReference>
<evidence type="ECO:0000259" key="11">
    <source>
        <dbReference type="PROSITE" id="PS52004"/>
    </source>
</evidence>
<dbReference type="GeneID" id="25316272"/>
<dbReference type="InterPro" id="IPR011032">
    <property type="entry name" value="GroES-like_sf"/>
</dbReference>
<dbReference type="InterPro" id="IPR056501">
    <property type="entry name" value="NAD-bd_HRPKS_sdrA"/>
</dbReference>
<dbReference type="SUPFAM" id="SSF55048">
    <property type="entry name" value="Probable ACP-binding domain of malonyl-CoA ACP transacylase"/>
    <property type="match status" value="1"/>
</dbReference>
<evidence type="ECO:0000259" key="10">
    <source>
        <dbReference type="PROSITE" id="PS50075"/>
    </source>
</evidence>
<dbReference type="EMBL" id="LASV01000160">
    <property type="protein sequence ID" value="KKA22033.1"/>
    <property type="molecule type" value="Genomic_DNA"/>
</dbReference>
<dbReference type="Gene3D" id="3.10.129.110">
    <property type="entry name" value="Polyketide synthase dehydratase"/>
    <property type="match status" value="1"/>
</dbReference>
<dbReference type="SUPFAM" id="SSF47336">
    <property type="entry name" value="ACP-like"/>
    <property type="match status" value="1"/>
</dbReference>
<keyword evidence="8 13" id="KW-0012">Acyltransferase</keyword>
<dbReference type="Pfam" id="PF00698">
    <property type="entry name" value="Acyl_transf_1"/>
    <property type="match status" value="1"/>
</dbReference>
<dbReference type="PANTHER" id="PTHR43775">
    <property type="entry name" value="FATTY ACID SYNTHASE"/>
    <property type="match status" value="1"/>
</dbReference>
<dbReference type="SMART" id="SM00822">
    <property type="entry name" value="PKS_KR"/>
    <property type="match status" value="1"/>
</dbReference>
<dbReference type="OrthoDB" id="329835at2759"/>
<dbReference type="Pfam" id="PF08240">
    <property type="entry name" value="ADH_N"/>
    <property type="match status" value="1"/>
</dbReference>
<name>A0A0F4YWL7_RASE3</name>
<keyword evidence="14" id="KW-1185">Reference proteome</keyword>
<dbReference type="InterPro" id="IPR020843">
    <property type="entry name" value="ER"/>
</dbReference>
<evidence type="ECO:0000256" key="2">
    <source>
        <dbReference type="ARBA" id="ARBA00022553"/>
    </source>
</evidence>
<dbReference type="InterPro" id="IPR049551">
    <property type="entry name" value="PKS_DH_C"/>
</dbReference>
<dbReference type="Pfam" id="PF08659">
    <property type="entry name" value="KR"/>
    <property type="match status" value="1"/>
</dbReference>
<feature type="domain" description="PKS/mFAS DH" evidence="12">
    <location>
        <begin position="920"/>
        <end position="1205"/>
    </location>
</feature>
<dbReference type="GO" id="GO:0016491">
    <property type="term" value="F:oxidoreductase activity"/>
    <property type="evidence" value="ECO:0007669"/>
    <property type="project" value="UniProtKB-KW"/>
</dbReference>
<protein>
    <submittedName>
        <fullName evidence="13">Lovastatin nonaketide synthase</fullName>
        <ecNumber evidence="13">2.3.1.161</ecNumber>
    </submittedName>
</protein>
<evidence type="ECO:0000256" key="5">
    <source>
        <dbReference type="ARBA" id="ARBA00022857"/>
    </source>
</evidence>
<keyword evidence="6" id="KW-0560">Oxidoreductase</keyword>
<dbReference type="GO" id="GO:0032259">
    <property type="term" value="P:methylation"/>
    <property type="evidence" value="ECO:0007669"/>
    <property type="project" value="UniProtKB-KW"/>
</dbReference>
<keyword evidence="3" id="KW-0489">Methyltransferase</keyword>
<dbReference type="InterPro" id="IPR013154">
    <property type="entry name" value="ADH-like_N"/>
</dbReference>
<dbReference type="SMART" id="SM00823">
    <property type="entry name" value="PKS_PP"/>
    <property type="match status" value="1"/>
</dbReference>
<organism evidence="13 14">
    <name type="scientific">Rasamsonia emersonii (strain ATCC 16479 / CBS 393.64 / IMI 116815)</name>
    <dbReference type="NCBI Taxonomy" id="1408163"/>
    <lineage>
        <taxon>Eukaryota</taxon>
        <taxon>Fungi</taxon>
        <taxon>Dikarya</taxon>
        <taxon>Ascomycota</taxon>
        <taxon>Pezizomycotina</taxon>
        <taxon>Eurotiomycetes</taxon>
        <taxon>Eurotiomycetidae</taxon>
        <taxon>Eurotiales</taxon>
        <taxon>Trichocomaceae</taxon>
        <taxon>Rasamsonia</taxon>
    </lineage>
</organism>
<dbReference type="SUPFAM" id="SSF52151">
    <property type="entry name" value="FabD/lysophospholipase-like"/>
    <property type="match status" value="1"/>
</dbReference>
<dbReference type="InterPro" id="IPR036291">
    <property type="entry name" value="NAD(P)-bd_dom_sf"/>
</dbReference>
<dbReference type="Pfam" id="PF02801">
    <property type="entry name" value="Ketoacyl-synt_C"/>
    <property type="match status" value="1"/>
</dbReference>
<dbReference type="InterPro" id="IPR020807">
    <property type="entry name" value="PKS_DH"/>
</dbReference>
<dbReference type="InterPro" id="IPR029063">
    <property type="entry name" value="SAM-dependent_MTases_sf"/>
</dbReference>
<dbReference type="PROSITE" id="PS00012">
    <property type="entry name" value="PHOSPHOPANTETHEINE"/>
    <property type="match status" value="1"/>
</dbReference>
<dbReference type="InterPro" id="IPR020806">
    <property type="entry name" value="PKS_PP-bd"/>
</dbReference>
<dbReference type="Gene3D" id="3.90.180.10">
    <property type="entry name" value="Medium-chain alcohol dehydrogenases, catalytic domain"/>
    <property type="match status" value="2"/>
</dbReference>
<evidence type="ECO:0000256" key="7">
    <source>
        <dbReference type="ARBA" id="ARBA00023268"/>
    </source>
</evidence>
<dbReference type="Gene3D" id="3.40.366.10">
    <property type="entry name" value="Malonyl-Coenzyme A Acyl Carrier Protein, domain 2"/>
    <property type="match status" value="1"/>
</dbReference>
<dbReference type="Gene3D" id="3.40.47.10">
    <property type="match status" value="1"/>
</dbReference>
<dbReference type="Pfam" id="PF00109">
    <property type="entry name" value="ketoacyl-synt"/>
    <property type="match status" value="1"/>
</dbReference>
<dbReference type="GO" id="GO:0030639">
    <property type="term" value="P:polyketide biosynthetic process"/>
    <property type="evidence" value="ECO:0007669"/>
    <property type="project" value="UniProtKB-ARBA"/>
</dbReference>
<evidence type="ECO:0000256" key="4">
    <source>
        <dbReference type="ARBA" id="ARBA00022679"/>
    </source>
</evidence>
<dbReference type="SUPFAM" id="SSF53901">
    <property type="entry name" value="Thiolase-like"/>
    <property type="match status" value="1"/>
</dbReference>
<dbReference type="InterPro" id="IPR013968">
    <property type="entry name" value="PKS_KR"/>
</dbReference>
<dbReference type="PROSITE" id="PS52019">
    <property type="entry name" value="PKS_MFAS_DH"/>
    <property type="match status" value="1"/>
</dbReference>
<dbReference type="SUPFAM" id="SSF51735">
    <property type="entry name" value="NAD(P)-binding Rossmann-fold domains"/>
    <property type="match status" value="2"/>
</dbReference>
<feature type="region of interest" description="N-terminal hotdog fold" evidence="9">
    <location>
        <begin position="920"/>
        <end position="1049"/>
    </location>
</feature>
<dbReference type="GO" id="GO:0006633">
    <property type="term" value="P:fatty acid biosynthetic process"/>
    <property type="evidence" value="ECO:0007669"/>
    <property type="project" value="TreeGrafter"/>
</dbReference>
<dbReference type="InterPro" id="IPR049900">
    <property type="entry name" value="PKS_mFAS_DH"/>
</dbReference>
<dbReference type="InterPro" id="IPR032821">
    <property type="entry name" value="PKS_assoc"/>
</dbReference>
<dbReference type="PROSITE" id="PS52004">
    <property type="entry name" value="KS3_2"/>
    <property type="match status" value="1"/>
</dbReference>
<accession>A0A0F4YWL7</accession>
<keyword evidence="7" id="KW-0511">Multifunctional enzyme</keyword>
<dbReference type="STRING" id="1408163.A0A0F4YWL7"/>
<evidence type="ECO:0000256" key="3">
    <source>
        <dbReference type="ARBA" id="ARBA00022603"/>
    </source>
</evidence>
<dbReference type="PROSITE" id="PS50075">
    <property type="entry name" value="CARRIER"/>
    <property type="match status" value="1"/>
</dbReference>
<dbReference type="SMART" id="SM00829">
    <property type="entry name" value="PKS_ER"/>
    <property type="match status" value="1"/>
</dbReference>
<keyword evidence="5" id="KW-0521">NADP</keyword>
<gene>
    <name evidence="13" type="ORF">T310_3923</name>
</gene>
<dbReference type="PANTHER" id="PTHR43775:SF49">
    <property type="entry name" value="SYNTHASE, PUTATIVE (JCVI)-RELATED"/>
    <property type="match status" value="1"/>
</dbReference>
<evidence type="ECO:0000313" key="13">
    <source>
        <dbReference type="EMBL" id="KKA22033.1"/>
    </source>
</evidence>
<dbReference type="InterPro" id="IPR036736">
    <property type="entry name" value="ACP-like_sf"/>
</dbReference>
<dbReference type="InterPro" id="IPR020841">
    <property type="entry name" value="PKS_Beta-ketoAc_synthase_dom"/>
</dbReference>
<dbReference type="InterPro" id="IPR057326">
    <property type="entry name" value="KR_dom"/>
</dbReference>
<dbReference type="GO" id="GO:0004312">
    <property type="term" value="F:fatty acid synthase activity"/>
    <property type="evidence" value="ECO:0007669"/>
    <property type="project" value="TreeGrafter"/>
</dbReference>
<evidence type="ECO:0000259" key="12">
    <source>
        <dbReference type="PROSITE" id="PS52019"/>
    </source>
</evidence>
<dbReference type="InterPro" id="IPR009081">
    <property type="entry name" value="PP-bd_ACP"/>
</dbReference>
<dbReference type="Pfam" id="PF23114">
    <property type="entry name" value="NAD-bd_HRPKS_sdrA"/>
    <property type="match status" value="1"/>
</dbReference>
<keyword evidence="4 13" id="KW-0808">Transferase</keyword>
<proteinExistence type="predicted"/>
<dbReference type="Pfam" id="PF00550">
    <property type="entry name" value="PP-binding"/>
    <property type="match status" value="1"/>
</dbReference>
<dbReference type="InterPro" id="IPR042104">
    <property type="entry name" value="PKS_dehydratase_sf"/>
</dbReference>
<dbReference type="RefSeq" id="XP_013328645.1">
    <property type="nucleotide sequence ID" value="XM_013473191.1"/>
</dbReference>
<feature type="active site" description="Proton acceptor; for dehydratase activity" evidence="9">
    <location>
        <position position="952"/>
    </location>
</feature>
<reference evidence="13 14" key="1">
    <citation type="submission" date="2015-04" db="EMBL/GenBank/DDBJ databases">
        <authorList>
            <person name="Heijne W.H."/>
            <person name="Fedorova N.D."/>
            <person name="Nierman W.C."/>
            <person name="Vollebregt A.W."/>
            <person name="Zhao Z."/>
            <person name="Wu L."/>
            <person name="Kumar M."/>
            <person name="Stam H."/>
            <person name="van den Berg M.A."/>
            <person name="Pel H.J."/>
        </authorList>
    </citation>
    <scope>NUCLEOTIDE SEQUENCE [LARGE SCALE GENOMIC DNA]</scope>
    <source>
        <strain evidence="13 14">CBS 393.64</strain>
    </source>
</reference>
<dbReference type="Pfam" id="PF13602">
    <property type="entry name" value="ADH_zinc_N_2"/>
    <property type="match status" value="1"/>
</dbReference>
<dbReference type="CDD" id="cd05195">
    <property type="entry name" value="enoyl_red"/>
    <property type="match status" value="1"/>
</dbReference>
<dbReference type="GO" id="GO:0008168">
    <property type="term" value="F:methyltransferase activity"/>
    <property type="evidence" value="ECO:0007669"/>
    <property type="project" value="UniProtKB-KW"/>
</dbReference>
<dbReference type="Gene3D" id="3.40.50.150">
    <property type="entry name" value="Vaccinia Virus protein VP39"/>
    <property type="match status" value="1"/>
</dbReference>
<dbReference type="SUPFAM" id="SSF50129">
    <property type="entry name" value="GroES-like"/>
    <property type="match status" value="1"/>
</dbReference>
<dbReference type="SUPFAM" id="SSF53335">
    <property type="entry name" value="S-adenosyl-L-methionine-dependent methyltransferases"/>
    <property type="match status" value="1"/>
</dbReference>
<keyword evidence="1" id="KW-0596">Phosphopantetheine</keyword>
<dbReference type="InterPro" id="IPR050091">
    <property type="entry name" value="PKS_NRPS_Biosynth_Enz"/>
</dbReference>
<dbReference type="GO" id="GO:0050637">
    <property type="term" value="F:lovastatin nonaketide synthase activity"/>
    <property type="evidence" value="ECO:0007669"/>
    <property type="project" value="UniProtKB-EC"/>
</dbReference>
<dbReference type="EC" id="2.3.1.161" evidence="13"/>
<dbReference type="InterPro" id="IPR014030">
    <property type="entry name" value="Ketoacyl_synth_N"/>
</dbReference>
<dbReference type="Pfam" id="PF14765">
    <property type="entry name" value="PS-DH"/>
    <property type="match status" value="1"/>
</dbReference>
<dbReference type="InterPro" id="IPR014031">
    <property type="entry name" value="Ketoacyl_synth_C"/>
</dbReference>
<dbReference type="GO" id="GO:0031177">
    <property type="term" value="F:phosphopantetheine binding"/>
    <property type="evidence" value="ECO:0007669"/>
    <property type="project" value="InterPro"/>
</dbReference>
<dbReference type="Pfam" id="PF08242">
    <property type="entry name" value="Methyltransf_12"/>
    <property type="match status" value="1"/>
</dbReference>
<dbReference type="InterPro" id="IPR016035">
    <property type="entry name" value="Acyl_Trfase/lysoPLipase"/>
</dbReference>
<dbReference type="Gene3D" id="3.40.50.720">
    <property type="entry name" value="NAD(P)-binding Rossmann-like Domain"/>
    <property type="match status" value="1"/>
</dbReference>
<evidence type="ECO:0000256" key="8">
    <source>
        <dbReference type="ARBA" id="ARBA00023315"/>
    </source>
</evidence>
<dbReference type="SMART" id="SM00825">
    <property type="entry name" value="PKS_KS"/>
    <property type="match status" value="1"/>
</dbReference>
<dbReference type="Proteomes" id="UP000053958">
    <property type="component" value="Unassembled WGS sequence"/>
</dbReference>
<dbReference type="CDD" id="cd00833">
    <property type="entry name" value="PKS"/>
    <property type="match status" value="1"/>
</dbReference>
<evidence type="ECO:0000256" key="9">
    <source>
        <dbReference type="PROSITE-ProRule" id="PRU01363"/>
    </source>
</evidence>
<keyword evidence="2" id="KW-0597">Phosphoprotein</keyword>
<dbReference type="InterPro" id="IPR014043">
    <property type="entry name" value="Acyl_transferase_dom"/>
</dbReference>
<evidence type="ECO:0000256" key="1">
    <source>
        <dbReference type="ARBA" id="ARBA00022450"/>
    </source>
</evidence>
<dbReference type="InterPro" id="IPR001227">
    <property type="entry name" value="Ac_transferase_dom_sf"/>
</dbReference>
<dbReference type="InterPro" id="IPR013217">
    <property type="entry name" value="Methyltransf_12"/>
</dbReference>
<feature type="domain" description="Ketosynthase family 3 (KS3)" evidence="11">
    <location>
        <begin position="37"/>
        <end position="455"/>
    </location>
</feature>
<dbReference type="SMART" id="SM00826">
    <property type="entry name" value="PKS_DH"/>
    <property type="match status" value="1"/>
</dbReference>
<feature type="region of interest" description="C-terminal hotdog fold" evidence="9">
    <location>
        <begin position="1059"/>
        <end position="1205"/>
    </location>
</feature>
<feature type="active site" description="Proton donor; for dehydratase activity" evidence="9">
    <location>
        <position position="1122"/>
    </location>
</feature>
<evidence type="ECO:0000256" key="6">
    <source>
        <dbReference type="ARBA" id="ARBA00023002"/>
    </source>
</evidence>
<dbReference type="Gene3D" id="1.10.1200.10">
    <property type="entry name" value="ACP-like"/>
    <property type="match status" value="1"/>
</dbReference>
<feature type="domain" description="Carrier" evidence="10">
    <location>
        <begin position="2346"/>
        <end position="2422"/>
    </location>
</feature>